<dbReference type="AlphaFoldDB" id="A0AAD7SJN0"/>
<accession>A0AAD7SJN0</accession>
<evidence type="ECO:0000313" key="2">
    <source>
        <dbReference type="Proteomes" id="UP001221898"/>
    </source>
</evidence>
<dbReference type="EMBL" id="JAINUG010000056">
    <property type="protein sequence ID" value="KAJ8403880.1"/>
    <property type="molecule type" value="Genomic_DNA"/>
</dbReference>
<reference evidence="1" key="1">
    <citation type="journal article" date="2023" name="Science">
        <title>Genome structures resolve the early diversification of teleost fishes.</title>
        <authorList>
            <person name="Parey E."/>
            <person name="Louis A."/>
            <person name="Montfort J."/>
            <person name="Bouchez O."/>
            <person name="Roques C."/>
            <person name="Iampietro C."/>
            <person name="Lluch J."/>
            <person name="Castinel A."/>
            <person name="Donnadieu C."/>
            <person name="Desvignes T."/>
            <person name="Floi Bucao C."/>
            <person name="Jouanno E."/>
            <person name="Wen M."/>
            <person name="Mejri S."/>
            <person name="Dirks R."/>
            <person name="Jansen H."/>
            <person name="Henkel C."/>
            <person name="Chen W.J."/>
            <person name="Zahm M."/>
            <person name="Cabau C."/>
            <person name="Klopp C."/>
            <person name="Thompson A.W."/>
            <person name="Robinson-Rechavi M."/>
            <person name="Braasch I."/>
            <person name="Lecointre G."/>
            <person name="Bobe J."/>
            <person name="Postlethwait J.H."/>
            <person name="Berthelot C."/>
            <person name="Roest Crollius H."/>
            <person name="Guiguen Y."/>
        </authorList>
    </citation>
    <scope>NUCLEOTIDE SEQUENCE</scope>
    <source>
        <strain evidence="1">NC1722</strain>
    </source>
</reference>
<evidence type="ECO:0000313" key="1">
    <source>
        <dbReference type="EMBL" id="KAJ8403880.1"/>
    </source>
</evidence>
<proteinExistence type="predicted"/>
<dbReference type="Proteomes" id="UP001221898">
    <property type="component" value="Unassembled WGS sequence"/>
</dbReference>
<comment type="caution">
    <text evidence="1">The sequence shown here is derived from an EMBL/GenBank/DDBJ whole genome shotgun (WGS) entry which is preliminary data.</text>
</comment>
<sequence length="74" mass="7806">MSLLRLEKAQRSSAVLRNARSALVEKRSQGSAEVGGATLPHGCAVSCERSEVVLCCRPVDAMSRVEAAGLCCVM</sequence>
<gene>
    <name evidence="1" type="ORF">AAFF_G00347480</name>
</gene>
<organism evidence="1 2">
    <name type="scientific">Aldrovandia affinis</name>
    <dbReference type="NCBI Taxonomy" id="143900"/>
    <lineage>
        <taxon>Eukaryota</taxon>
        <taxon>Metazoa</taxon>
        <taxon>Chordata</taxon>
        <taxon>Craniata</taxon>
        <taxon>Vertebrata</taxon>
        <taxon>Euteleostomi</taxon>
        <taxon>Actinopterygii</taxon>
        <taxon>Neopterygii</taxon>
        <taxon>Teleostei</taxon>
        <taxon>Notacanthiformes</taxon>
        <taxon>Halosauridae</taxon>
        <taxon>Aldrovandia</taxon>
    </lineage>
</organism>
<name>A0AAD7SJN0_9TELE</name>
<keyword evidence="2" id="KW-1185">Reference proteome</keyword>
<protein>
    <submittedName>
        <fullName evidence="1">Uncharacterized protein</fullName>
    </submittedName>
</protein>